<evidence type="ECO:0000259" key="11">
    <source>
        <dbReference type="Pfam" id="PF24663"/>
    </source>
</evidence>
<dbReference type="GO" id="GO:0008270">
    <property type="term" value="F:zinc ion binding"/>
    <property type="evidence" value="ECO:0007669"/>
    <property type="project" value="UniProtKB-KW"/>
</dbReference>
<keyword evidence="6" id="KW-0805">Transcription regulation</keyword>
<feature type="domain" description="Polycomb protein SUZ12-like zinc finger" evidence="10">
    <location>
        <begin position="73"/>
        <end position="152"/>
    </location>
</feature>
<dbReference type="Pfam" id="PF24663">
    <property type="entry name" value="DUF7651"/>
    <property type="match status" value="1"/>
</dbReference>
<evidence type="ECO:0000313" key="12">
    <source>
        <dbReference type="EMBL" id="KAG8064122.1"/>
    </source>
</evidence>
<dbReference type="GO" id="GO:0006325">
    <property type="term" value="P:chromatin organization"/>
    <property type="evidence" value="ECO:0007669"/>
    <property type="project" value="UniProtKB-KW"/>
</dbReference>
<dbReference type="InterPro" id="IPR019135">
    <property type="entry name" value="Polycomb_protein_VEFS-Box"/>
</dbReference>
<accession>A0A8J5SA36</accession>
<keyword evidence="3" id="KW-0863">Zinc-finger</keyword>
<keyword evidence="13" id="KW-1185">Reference proteome</keyword>
<dbReference type="AlphaFoldDB" id="A0A8J5SA36"/>
<dbReference type="PANTHER" id="PTHR22597">
    <property type="entry name" value="POLYCOMB GROUP PROTEIN"/>
    <property type="match status" value="1"/>
</dbReference>
<protein>
    <recommendedName>
        <fullName evidence="14">Polycomb protein VEFS-Box domain-containing protein</fullName>
    </recommendedName>
</protein>
<reference evidence="12" key="2">
    <citation type="submission" date="2021-02" db="EMBL/GenBank/DDBJ databases">
        <authorList>
            <person name="Kimball J.A."/>
            <person name="Haas M.W."/>
            <person name="Macchietto M."/>
            <person name="Kono T."/>
            <person name="Duquette J."/>
            <person name="Shao M."/>
        </authorList>
    </citation>
    <scope>NUCLEOTIDE SEQUENCE</scope>
    <source>
        <tissue evidence="12">Fresh leaf tissue</tissue>
    </source>
</reference>
<dbReference type="GO" id="GO:0031490">
    <property type="term" value="F:chromatin DNA binding"/>
    <property type="evidence" value="ECO:0007669"/>
    <property type="project" value="TreeGrafter"/>
</dbReference>
<sequence length="402" mass="46777">MSPGYLEPKFLEHNRCLSFCSHKVDAMHPYQLQVKVSAAEAGAEDILKSPYNSFSYSKVPPSLLLYVARLRTGNVIFNYKYGNNKRMSEVTENFSCPFAWYDAETLRAGPKDPAVLNIALGLKCHMTSSHDLFHFEFWISKDYQSVNVRLKADNRRTELMTAQVDNEDRIFYYRSRYRRSRRTEIPEVEHTNAHITESGSPEDPEDTQVGSEVAFVQRKMRASEMEPQLPTENAVIDHVPSLHGSDHSPPALQFGKTRKLSANRDDPRNRLLLQKRQFIHSHKAQPMTMEEVLSDHDSEDEVDDDIADLEDRRMLDDFVDVTKEEKCIMHMWNSFIRKQRILADSHIPWACEAFSRHHGEQLLQNSALLWGWRLFMIKLWNHSLLDARTMDTCNKILDDFKK</sequence>
<dbReference type="EMBL" id="JAAALK010000285">
    <property type="protein sequence ID" value="KAG8064122.1"/>
    <property type="molecule type" value="Genomic_DNA"/>
</dbReference>
<dbReference type="InterPro" id="IPR056068">
    <property type="entry name" value="EMF2-like_DUF7651"/>
</dbReference>
<proteinExistence type="inferred from homology"/>
<dbReference type="CDD" id="cd21553">
    <property type="entry name" value="VEFS-box_EMF2-like"/>
    <property type="match status" value="1"/>
</dbReference>
<dbReference type="Proteomes" id="UP000729402">
    <property type="component" value="Unassembled WGS sequence"/>
</dbReference>
<reference evidence="12" key="1">
    <citation type="journal article" date="2021" name="bioRxiv">
        <title>Whole Genome Assembly and Annotation of Northern Wild Rice, Zizania palustris L., Supports a Whole Genome Duplication in the Zizania Genus.</title>
        <authorList>
            <person name="Haas M."/>
            <person name="Kono T."/>
            <person name="Macchietto M."/>
            <person name="Millas R."/>
            <person name="McGilp L."/>
            <person name="Shao M."/>
            <person name="Duquette J."/>
            <person name="Hirsch C.N."/>
            <person name="Kimball J."/>
        </authorList>
    </citation>
    <scope>NUCLEOTIDE SEQUENCE</scope>
    <source>
        <tissue evidence="12">Fresh leaf tissue</tissue>
    </source>
</reference>
<feature type="domain" description="DUF7651" evidence="11">
    <location>
        <begin position="1"/>
        <end position="43"/>
    </location>
</feature>
<evidence type="ECO:0000256" key="5">
    <source>
        <dbReference type="ARBA" id="ARBA00022853"/>
    </source>
</evidence>
<dbReference type="Pfam" id="PF23320">
    <property type="entry name" value="Zn_SUZ12"/>
    <property type="match status" value="1"/>
</dbReference>
<evidence type="ECO:0000256" key="7">
    <source>
        <dbReference type="ARBA" id="ARBA00023163"/>
    </source>
</evidence>
<dbReference type="OrthoDB" id="166746at2759"/>
<evidence type="ECO:0000256" key="1">
    <source>
        <dbReference type="ARBA" id="ARBA00007416"/>
    </source>
</evidence>
<evidence type="ECO:0000256" key="8">
    <source>
        <dbReference type="SAM" id="MobiDB-lite"/>
    </source>
</evidence>
<dbReference type="Pfam" id="PF09733">
    <property type="entry name" value="VEFS-Box"/>
    <property type="match status" value="1"/>
</dbReference>
<dbReference type="InterPro" id="IPR057540">
    <property type="entry name" value="Znf_SUZ12"/>
</dbReference>
<name>A0A8J5SA36_ZIZPA</name>
<feature type="region of interest" description="Disordered" evidence="8">
    <location>
        <begin position="188"/>
        <end position="208"/>
    </location>
</feature>
<evidence type="ECO:0000259" key="10">
    <source>
        <dbReference type="Pfam" id="PF23320"/>
    </source>
</evidence>
<comment type="similarity">
    <text evidence="1">Belongs to the VEFS (VRN2-EMF2-FIS2-SU(Z)12) family.</text>
</comment>
<evidence type="ECO:0008006" key="14">
    <source>
        <dbReference type="Google" id="ProtNLM"/>
    </source>
</evidence>
<evidence type="ECO:0000256" key="2">
    <source>
        <dbReference type="ARBA" id="ARBA00022723"/>
    </source>
</evidence>
<evidence type="ECO:0000259" key="9">
    <source>
        <dbReference type="Pfam" id="PF09733"/>
    </source>
</evidence>
<evidence type="ECO:0000256" key="3">
    <source>
        <dbReference type="ARBA" id="ARBA00022771"/>
    </source>
</evidence>
<keyword evidence="2" id="KW-0479">Metal-binding</keyword>
<organism evidence="12 13">
    <name type="scientific">Zizania palustris</name>
    <name type="common">Northern wild rice</name>
    <dbReference type="NCBI Taxonomy" id="103762"/>
    <lineage>
        <taxon>Eukaryota</taxon>
        <taxon>Viridiplantae</taxon>
        <taxon>Streptophyta</taxon>
        <taxon>Embryophyta</taxon>
        <taxon>Tracheophyta</taxon>
        <taxon>Spermatophyta</taxon>
        <taxon>Magnoliopsida</taxon>
        <taxon>Liliopsida</taxon>
        <taxon>Poales</taxon>
        <taxon>Poaceae</taxon>
        <taxon>BOP clade</taxon>
        <taxon>Oryzoideae</taxon>
        <taxon>Oryzeae</taxon>
        <taxon>Zizaniinae</taxon>
        <taxon>Zizania</taxon>
    </lineage>
</organism>
<evidence type="ECO:0000256" key="4">
    <source>
        <dbReference type="ARBA" id="ARBA00022833"/>
    </source>
</evidence>
<dbReference type="PANTHER" id="PTHR22597:SF0">
    <property type="entry name" value="POLYCOMB PROTEIN SUZ12"/>
    <property type="match status" value="1"/>
</dbReference>
<keyword evidence="5" id="KW-0156">Chromatin regulator</keyword>
<gene>
    <name evidence="12" type="ORF">GUJ93_ZPchr0004g39274</name>
</gene>
<evidence type="ECO:0000256" key="6">
    <source>
        <dbReference type="ARBA" id="ARBA00023015"/>
    </source>
</evidence>
<dbReference type="GO" id="GO:0005634">
    <property type="term" value="C:nucleus"/>
    <property type="evidence" value="ECO:0007669"/>
    <property type="project" value="UniProtKB-ARBA"/>
</dbReference>
<keyword evidence="7" id="KW-0804">Transcription</keyword>
<comment type="caution">
    <text evidence="12">The sequence shown here is derived from an EMBL/GenBank/DDBJ whole genome shotgun (WGS) entry which is preliminary data.</text>
</comment>
<feature type="domain" description="Polycomb protein VEFS-Box" evidence="9">
    <location>
        <begin position="270"/>
        <end position="390"/>
    </location>
</feature>
<evidence type="ECO:0000313" key="13">
    <source>
        <dbReference type="Proteomes" id="UP000729402"/>
    </source>
</evidence>
<keyword evidence="4" id="KW-0862">Zinc</keyword>